<dbReference type="GO" id="GO:0031297">
    <property type="term" value="P:replication fork processing"/>
    <property type="evidence" value="ECO:0007669"/>
    <property type="project" value="TreeGrafter"/>
</dbReference>
<sequence>MPLFKPAFSIPAAAASNQQQQQQQQQQMGQQAGMQSAAQLQQQEARRPVPHTLTAAALFGTFFGDFGPQGSSSSRSSSSGSSSMWPCPCPVTGRQLGLQLLRQHLGEPQAELVDSITGALLERSPAAGNCWGCLLIGLLMSATTAVAADDADMAAAQDAAATDAAGSSVRAFVQALLQLCQPDSPLLQTAVAAAAANAQLTAGAGSVDGSSSSSSSQAAPQCHPAWCALFRHRMREFIAAVLLLLRCMAPAVRLQRLQDSWAALAELHDIVCLELMMFEAQQDAAASDFLQQQGWADGAADDAVPSRSGRDRYGLPARSRMTSEQRAVLDSILQPSRGPVGQLTSNKVAIVSACAGAGKTTLMKKLITQALSTDSSSLILYTAYNAHVVRGPDGAGESFGKKADLPDGLKKRVACRTAHSLAHEVMTMVQKRGCQIKDFSAKGYRLLWRALRDTRYFRARLRVNRNSGPSLQHAVDTADVLNIFMTSADSQVQPEHVRLARQRNDKFPRVGKSGDEAVPPYVEIAQQVWDMMMHVASGQRDTGDRQLAVRQNASGYTGDRQLAVRRNASGCKEEETLPVPHNAYFKMFVMEVVRTGRQLLHGMKLQPWSLIVVDEAQDYNNCMQQLIMSQRCTKVYVGDSYQHIYSFNNCNDVLKQAAEAAAHAGMPLQQLRIMRSFRLAQPVTLVANRLCFLMGERQAAFSPGSRTPCAVYGPPPSAADGQQGPAAAAAAATAEFRRMPLPGTATNEQSLPPRLDVIQLPSLPNLAAPGTATAAQQQQQQRNLAQLVVPPVDPATGHRPTVCVLVRYNFTWFEALAGLAAAALGIPEAQAAAAAAAATGTATAAAAQTPLSSAANGRSPQPQQASNSGAAAAATPPPATAAAAAGAAATPPPAAAAVQGRAMPRVYLSAEPGEDGNRGFLARVEQMCKLKRGTLEQHLQALRDSGANAHCEVFYKSWQELSKASEDGVLDAELQGAFDTVQRLGEERVEQAVAAIRAAKVADKSQADYIFSTCHKYKGEEEDWVQLADDFRPMAAGVDPNEDRDEYCLLFVAVTRAKKALVLNGDLQQLMSQQDPGHAPPLLLSKVPQVAAAAAAQTAQGQQPQQQQQQQRCTLCHSAVAPPPAADNAADGDDPDSSSSRATTLAEQLGLQLTQPAAAAGTLSALCRQCIMRHTCWGDLFSCSAAAAAAAAEEATAAAEASRRQQQQAAAAAAAARMVADEAQRAAAAEAQRAAAAEAQRAAAAEAVLAAAAAAAAAATGGLTRLQAPGTSAAAAAGVMAAEQEAVDEDTEWCEWDAVCALENTSGLALA</sequence>
<dbReference type="GO" id="GO:0000724">
    <property type="term" value="P:double-strand break repair via homologous recombination"/>
    <property type="evidence" value="ECO:0007669"/>
    <property type="project" value="TreeGrafter"/>
</dbReference>
<evidence type="ECO:0000256" key="4">
    <source>
        <dbReference type="ARBA" id="ARBA00022840"/>
    </source>
</evidence>
<evidence type="ECO:0000256" key="3">
    <source>
        <dbReference type="ARBA" id="ARBA00022806"/>
    </source>
</evidence>
<keyword evidence="3" id="KW-0347">Helicase</keyword>
<evidence type="ECO:0000256" key="1">
    <source>
        <dbReference type="ARBA" id="ARBA00022741"/>
    </source>
</evidence>
<feature type="region of interest" description="Disordered" evidence="5">
    <location>
        <begin position="13"/>
        <end position="47"/>
    </location>
</feature>
<dbReference type="SUPFAM" id="SSF52540">
    <property type="entry name" value="P-loop containing nucleoside triphosphate hydrolases"/>
    <property type="match status" value="1"/>
</dbReference>
<dbReference type="GO" id="GO:0005634">
    <property type="term" value="C:nucleus"/>
    <property type="evidence" value="ECO:0007669"/>
    <property type="project" value="TreeGrafter"/>
</dbReference>
<evidence type="ECO:0000256" key="5">
    <source>
        <dbReference type="SAM" id="MobiDB-lite"/>
    </source>
</evidence>
<dbReference type="EMBL" id="FNXT01001226">
    <property type="protein sequence ID" value="SZX75188.1"/>
    <property type="molecule type" value="Genomic_DNA"/>
</dbReference>
<dbReference type="Gene3D" id="3.40.50.300">
    <property type="entry name" value="P-loop containing nucleotide triphosphate hydrolases"/>
    <property type="match status" value="3"/>
</dbReference>
<feature type="domain" description="UvrD-like helicase ATP-binding" evidence="6">
    <location>
        <begin position="345"/>
        <end position="650"/>
    </location>
</feature>
<dbReference type="Proteomes" id="UP000256970">
    <property type="component" value="Unassembled WGS sequence"/>
</dbReference>
<dbReference type="GO" id="GO:0043138">
    <property type="term" value="F:3'-5' DNA helicase activity"/>
    <property type="evidence" value="ECO:0007669"/>
    <property type="project" value="TreeGrafter"/>
</dbReference>
<dbReference type="STRING" id="3088.A0A383WC40"/>
<dbReference type="Pfam" id="PF00580">
    <property type="entry name" value="UvrD-helicase"/>
    <property type="match status" value="1"/>
</dbReference>
<name>A0A383WC40_TETOB</name>
<organism evidence="7 8">
    <name type="scientific">Tetradesmus obliquus</name>
    <name type="common">Green alga</name>
    <name type="synonym">Acutodesmus obliquus</name>
    <dbReference type="NCBI Taxonomy" id="3088"/>
    <lineage>
        <taxon>Eukaryota</taxon>
        <taxon>Viridiplantae</taxon>
        <taxon>Chlorophyta</taxon>
        <taxon>core chlorophytes</taxon>
        <taxon>Chlorophyceae</taxon>
        <taxon>CS clade</taxon>
        <taxon>Sphaeropleales</taxon>
        <taxon>Scenedesmaceae</taxon>
        <taxon>Tetradesmus</taxon>
    </lineage>
</organism>
<feature type="region of interest" description="Disordered" evidence="5">
    <location>
        <begin position="1120"/>
        <end position="1144"/>
    </location>
</feature>
<dbReference type="GO" id="GO:0003677">
    <property type="term" value="F:DNA binding"/>
    <property type="evidence" value="ECO:0007669"/>
    <property type="project" value="InterPro"/>
</dbReference>
<keyword evidence="2" id="KW-0378">Hydrolase</keyword>
<dbReference type="InterPro" id="IPR014016">
    <property type="entry name" value="UvrD-like_ATP-bd"/>
</dbReference>
<feature type="region of interest" description="Disordered" evidence="5">
    <location>
        <begin position="849"/>
        <end position="877"/>
    </location>
</feature>
<evidence type="ECO:0000256" key="2">
    <source>
        <dbReference type="ARBA" id="ARBA00022801"/>
    </source>
</evidence>
<dbReference type="InterPro" id="IPR000212">
    <property type="entry name" value="DNA_helicase_UvrD/REP"/>
</dbReference>
<protein>
    <recommendedName>
        <fullName evidence="6">UvrD-like helicase ATP-binding domain-containing protein</fullName>
    </recommendedName>
</protein>
<gene>
    <name evidence="7" type="ORF">BQ4739_LOCUS15486</name>
</gene>
<evidence type="ECO:0000313" key="8">
    <source>
        <dbReference type="Proteomes" id="UP000256970"/>
    </source>
</evidence>
<keyword evidence="1" id="KW-0547">Nucleotide-binding</keyword>
<keyword evidence="4" id="KW-0067">ATP-binding</keyword>
<reference evidence="7 8" key="1">
    <citation type="submission" date="2016-10" db="EMBL/GenBank/DDBJ databases">
        <authorList>
            <person name="Cai Z."/>
        </authorList>
    </citation>
    <scope>NUCLEOTIDE SEQUENCE [LARGE SCALE GENOMIC DNA]</scope>
</reference>
<keyword evidence="8" id="KW-1185">Reference proteome</keyword>
<dbReference type="InterPro" id="IPR027417">
    <property type="entry name" value="P-loop_NTPase"/>
</dbReference>
<accession>A0A383WC40</accession>
<evidence type="ECO:0000313" key="7">
    <source>
        <dbReference type="EMBL" id="SZX75188.1"/>
    </source>
</evidence>
<dbReference type="PANTHER" id="PTHR11070">
    <property type="entry name" value="UVRD / RECB / PCRA DNA HELICASE FAMILY MEMBER"/>
    <property type="match status" value="1"/>
</dbReference>
<dbReference type="PANTHER" id="PTHR11070:SF30">
    <property type="entry name" value="F-BOX DNA HELICASE 1"/>
    <property type="match status" value="1"/>
</dbReference>
<feature type="compositionally biased region" description="Polar residues" evidence="5">
    <location>
        <begin position="856"/>
        <end position="868"/>
    </location>
</feature>
<evidence type="ECO:0000259" key="6">
    <source>
        <dbReference type="Pfam" id="PF00580"/>
    </source>
</evidence>
<dbReference type="GO" id="GO:0005524">
    <property type="term" value="F:ATP binding"/>
    <property type="evidence" value="ECO:0007669"/>
    <property type="project" value="UniProtKB-KW"/>
</dbReference>
<dbReference type="GO" id="GO:0016787">
    <property type="term" value="F:hydrolase activity"/>
    <property type="evidence" value="ECO:0007669"/>
    <property type="project" value="UniProtKB-KW"/>
</dbReference>
<feature type="compositionally biased region" description="Low complexity" evidence="5">
    <location>
        <begin position="13"/>
        <end position="43"/>
    </location>
</feature>
<proteinExistence type="predicted"/>